<dbReference type="EMBL" id="WHPF01000006">
    <property type="protein sequence ID" value="NNV55701.1"/>
    <property type="molecule type" value="Genomic_DNA"/>
</dbReference>
<keyword evidence="3" id="KW-1185">Reference proteome</keyword>
<protein>
    <submittedName>
        <fullName evidence="2">GNAT family N-acetyltransferase</fullName>
    </submittedName>
</protein>
<feature type="domain" description="N-acetyltransferase" evidence="1">
    <location>
        <begin position="13"/>
        <end position="182"/>
    </location>
</feature>
<organism evidence="2 3">
    <name type="scientific">Limnovirga soli</name>
    <dbReference type="NCBI Taxonomy" id="2656915"/>
    <lineage>
        <taxon>Bacteria</taxon>
        <taxon>Pseudomonadati</taxon>
        <taxon>Bacteroidota</taxon>
        <taxon>Chitinophagia</taxon>
        <taxon>Chitinophagales</taxon>
        <taxon>Chitinophagaceae</taxon>
        <taxon>Limnovirga</taxon>
    </lineage>
</organism>
<evidence type="ECO:0000313" key="2">
    <source>
        <dbReference type="EMBL" id="NNV55701.1"/>
    </source>
</evidence>
<dbReference type="SUPFAM" id="SSF55729">
    <property type="entry name" value="Acyl-CoA N-acyltransferases (Nat)"/>
    <property type="match status" value="1"/>
</dbReference>
<dbReference type="Proteomes" id="UP000598971">
    <property type="component" value="Unassembled WGS sequence"/>
</dbReference>
<dbReference type="AlphaFoldDB" id="A0A8J8JWV5"/>
<dbReference type="InterPro" id="IPR000182">
    <property type="entry name" value="GNAT_dom"/>
</dbReference>
<evidence type="ECO:0000313" key="3">
    <source>
        <dbReference type="Proteomes" id="UP000598971"/>
    </source>
</evidence>
<dbReference type="Pfam" id="PF00583">
    <property type="entry name" value="Acetyltransf_1"/>
    <property type="match status" value="1"/>
</dbReference>
<dbReference type="Gene3D" id="3.40.630.30">
    <property type="match status" value="1"/>
</dbReference>
<dbReference type="RefSeq" id="WP_171607634.1">
    <property type="nucleotide sequence ID" value="NZ_WHPF01000006.1"/>
</dbReference>
<sequence length="182" mass="21241">MIATLASTKDELLQIVQLSQVNSKANITEQEKNEQGFISWHYTIDLIEKMHQLHPSVIVKDGDKVVGYALVALKAARQFHAEMEEMVSMVDKVPYNGKPLGDYNYYIMGQVCVDKAYRGKGVFNMLYQKHKEVFQHQFDFIETEISVTNLRSIRAHEKVGFKTIYTYPFNNDEWNVVIWEWQ</sequence>
<accession>A0A8J8JWV5</accession>
<name>A0A8J8JWV5_9BACT</name>
<comment type="caution">
    <text evidence="2">The sequence shown here is derived from an EMBL/GenBank/DDBJ whole genome shotgun (WGS) entry which is preliminary data.</text>
</comment>
<evidence type="ECO:0000259" key="1">
    <source>
        <dbReference type="PROSITE" id="PS51186"/>
    </source>
</evidence>
<dbReference type="GO" id="GO:0016747">
    <property type="term" value="F:acyltransferase activity, transferring groups other than amino-acyl groups"/>
    <property type="evidence" value="ECO:0007669"/>
    <property type="project" value="InterPro"/>
</dbReference>
<proteinExistence type="predicted"/>
<dbReference type="PROSITE" id="PS51186">
    <property type="entry name" value="GNAT"/>
    <property type="match status" value="1"/>
</dbReference>
<dbReference type="InterPro" id="IPR016181">
    <property type="entry name" value="Acyl_CoA_acyltransferase"/>
</dbReference>
<reference evidence="2" key="1">
    <citation type="submission" date="2019-10" db="EMBL/GenBank/DDBJ databases">
        <title>Draft genome sequence of Panacibacter sp. KCS-6.</title>
        <authorList>
            <person name="Yim K.J."/>
        </authorList>
    </citation>
    <scope>NUCLEOTIDE SEQUENCE</scope>
    <source>
        <strain evidence="2">KCS-6</strain>
    </source>
</reference>
<gene>
    <name evidence="2" type="ORF">GD597_09535</name>
</gene>